<dbReference type="PANTHER" id="PTHR28314:SF1">
    <property type="entry name" value="MEDIATOR OF RNA POLYMERASE II TRANSCRIPTION SUBUNIT 29"/>
    <property type="match status" value="1"/>
</dbReference>
<dbReference type="GO" id="GO:0016592">
    <property type="term" value="C:mediator complex"/>
    <property type="evidence" value="ECO:0007669"/>
    <property type="project" value="InterPro"/>
</dbReference>
<evidence type="ECO:0000256" key="2">
    <source>
        <dbReference type="ARBA" id="ARBA00009851"/>
    </source>
</evidence>
<evidence type="ECO:0000256" key="5">
    <source>
        <dbReference type="ARBA" id="ARBA00023159"/>
    </source>
</evidence>
<evidence type="ECO:0000313" key="10">
    <source>
        <dbReference type="EMBL" id="CAH1403124.1"/>
    </source>
</evidence>
<reference evidence="10" key="1">
    <citation type="submission" date="2022-01" db="EMBL/GenBank/DDBJ databases">
        <authorList>
            <person name="King R."/>
        </authorList>
    </citation>
    <scope>NUCLEOTIDE SEQUENCE</scope>
</reference>
<dbReference type="PANTHER" id="PTHR28314">
    <property type="entry name" value="MEDIATOR OF RNA POLYMERASE II TRANSCRIPTION SUBUNIT 29"/>
    <property type="match status" value="1"/>
</dbReference>
<dbReference type="AlphaFoldDB" id="A0A9P0HJ98"/>
<evidence type="ECO:0000256" key="7">
    <source>
        <dbReference type="ARBA" id="ARBA00023242"/>
    </source>
</evidence>
<evidence type="ECO:0000313" key="11">
    <source>
        <dbReference type="Proteomes" id="UP001152798"/>
    </source>
</evidence>
<name>A0A9P0HJ98_NEZVI</name>
<evidence type="ECO:0000256" key="1">
    <source>
        <dbReference type="ARBA" id="ARBA00004123"/>
    </source>
</evidence>
<comment type="subcellular location">
    <subcellularLocation>
        <location evidence="1">Nucleus</location>
    </subcellularLocation>
</comment>
<evidence type="ECO:0000256" key="6">
    <source>
        <dbReference type="ARBA" id="ARBA00023163"/>
    </source>
</evidence>
<protein>
    <recommendedName>
        <fullName evidence="3">Mediator of RNA polymerase II transcription subunit 29</fullName>
    </recommendedName>
    <alternativeName>
        <fullName evidence="9">Mediator complex subunit 29</fullName>
    </alternativeName>
    <alternativeName>
        <fullName evidence="8">Protein intersex</fullName>
    </alternativeName>
</protein>
<sequence length="216" mass="24201">MVQITKDLNFEPTTLSFDRFCQRYFIQLRKMNIPQVMPQGPVVMTQVPMQQQPVVNAVMVNSQGQPMTGPPQAQENNISKVKSLIGPLRESLAATLKTAAQTLHQNSLVDVGSLKNVPPVDVTPPRFDKSMEEFYSICDQIELHLKTSIECMNQNASSQRYLSMTVTPTRTEPIPNQELVSLTYPQYLSTVRTQVSFAKEMHGMLLAAAQNITTTE</sequence>
<dbReference type="GO" id="GO:0006357">
    <property type="term" value="P:regulation of transcription by RNA polymerase II"/>
    <property type="evidence" value="ECO:0007669"/>
    <property type="project" value="TreeGrafter"/>
</dbReference>
<dbReference type="EMBL" id="OV725081">
    <property type="protein sequence ID" value="CAH1403124.1"/>
    <property type="molecule type" value="Genomic_DNA"/>
</dbReference>
<keyword evidence="6" id="KW-0804">Transcription</keyword>
<proteinExistence type="inferred from homology"/>
<dbReference type="GO" id="GO:0003712">
    <property type="term" value="F:transcription coregulator activity"/>
    <property type="evidence" value="ECO:0007669"/>
    <property type="project" value="TreeGrafter"/>
</dbReference>
<organism evidence="10 11">
    <name type="scientific">Nezara viridula</name>
    <name type="common">Southern green stink bug</name>
    <name type="synonym">Cimex viridulus</name>
    <dbReference type="NCBI Taxonomy" id="85310"/>
    <lineage>
        <taxon>Eukaryota</taxon>
        <taxon>Metazoa</taxon>
        <taxon>Ecdysozoa</taxon>
        <taxon>Arthropoda</taxon>
        <taxon>Hexapoda</taxon>
        <taxon>Insecta</taxon>
        <taxon>Pterygota</taxon>
        <taxon>Neoptera</taxon>
        <taxon>Paraneoptera</taxon>
        <taxon>Hemiptera</taxon>
        <taxon>Heteroptera</taxon>
        <taxon>Panheteroptera</taxon>
        <taxon>Pentatomomorpha</taxon>
        <taxon>Pentatomoidea</taxon>
        <taxon>Pentatomidae</taxon>
        <taxon>Pentatominae</taxon>
        <taxon>Nezara</taxon>
    </lineage>
</organism>
<keyword evidence="4" id="KW-0805">Transcription regulation</keyword>
<gene>
    <name evidence="10" type="ORF">NEZAVI_LOCUS11783</name>
</gene>
<keyword evidence="7" id="KW-0539">Nucleus</keyword>
<evidence type="ECO:0000256" key="3">
    <source>
        <dbReference type="ARBA" id="ARBA00019684"/>
    </source>
</evidence>
<dbReference type="InterPro" id="IPR021018">
    <property type="entry name" value="Mediator_Med29_met"/>
</dbReference>
<dbReference type="Pfam" id="PF11568">
    <property type="entry name" value="Med29"/>
    <property type="match status" value="1"/>
</dbReference>
<comment type="similarity">
    <text evidence="2">Belongs to the Mediator complex subunit 29 family.</text>
</comment>
<evidence type="ECO:0000256" key="8">
    <source>
        <dbReference type="ARBA" id="ARBA00030916"/>
    </source>
</evidence>
<keyword evidence="5" id="KW-0010">Activator</keyword>
<evidence type="ECO:0000256" key="4">
    <source>
        <dbReference type="ARBA" id="ARBA00023015"/>
    </source>
</evidence>
<dbReference type="Proteomes" id="UP001152798">
    <property type="component" value="Chromosome 5"/>
</dbReference>
<dbReference type="OrthoDB" id="6366949at2759"/>
<keyword evidence="11" id="KW-1185">Reference proteome</keyword>
<evidence type="ECO:0000256" key="9">
    <source>
        <dbReference type="ARBA" id="ARBA00031963"/>
    </source>
</evidence>
<accession>A0A9P0HJ98</accession>